<evidence type="ECO:0000259" key="7">
    <source>
        <dbReference type="Pfam" id="PF03328"/>
    </source>
</evidence>
<keyword evidence="8" id="KW-0456">Lyase</keyword>
<reference evidence="8 9" key="1">
    <citation type="journal article" date="2019" name="Environ. Microbiol.">
        <title>Species interactions and distinct microbial communities in high Arctic permafrost affected cryosols are associated with the CH4 and CO2 gas fluxes.</title>
        <authorList>
            <person name="Altshuler I."/>
            <person name="Hamel J."/>
            <person name="Turney S."/>
            <person name="Magnuson E."/>
            <person name="Levesque R."/>
            <person name="Greer C."/>
            <person name="Whyte L.G."/>
        </authorList>
    </citation>
    <scope>NUCLEOTIDE SEQUENCE [LARGE SCALE GENOMIC DNA]</scope>
    <source>
        <strain evidence="8 9">S9.3B</strain>
    </source>
</reference>
<dbReference type="OrthoDB" id="9800547at2"/>
<dbReference type="GO" id="GO:0016829">
    <property type="term" value="F:lyase activity"/>
    <property type="evidence" value="ECO:0007669"/>
    <property type="project" value="UniProtKB-KW"/>
</dbReference>
<dbReference type="Gene3D" id="3.20.20.60">
    <property type="entry name" value="Phosphoenolpyruvate-binding domains"/>
    <property type="match status" value="1"/>
</dbReference>
<evidence type="ECO:0000256" key="2">
    <source>
        <dbReference type="ARBA" id="ARBA00005568"/>
    </source>
</evidence>
<dbReference type="Proteomes" id="UP000317078">
    <property type="component" value="Unassembled WGS sequence"/>
</dbReference>
<keyword evidence="3 6" id="KW-0479">Metal-binding</keyword>
<feature type="binding site" evidence="5">
    <location>
        <position position="133"/>
    </location>
    <ligand>
        <name>substrate</name>
    </ligand>
</feature>
<name>A0A502GCP2_9PROT</name>
<proteinExistence type="inferred from homology"/>
<evidence type="ECO:0000256" key="6">
    <source>
        <dbReference type="PIRSR" id="PIRSR015582-2"/>
    </source>
</evidence>
<protein>
    <submittedName>
        <fullName evidence="8">CoA ester lyase</fullName>
    </submittedName>
</protein>
<feature type="domain" description="HpcH/HpaI aldolase/citrate lyase" evidence="7">
    <location>
        <begin position="10"/>
        <end position="228"/>
    </location>
</feature>
<feature type="binding site" evidence="5">
    <location>
        <position position="71"/>
    </location>
    <ligand>
        <name>substrate</name>
    </ligand>
</feature>
<feature type="binding site" evidence="6">
    <location>
        <position position="160"/>
    </location>
    <ligand>
        <name>Mg(2+)</name>
        <dbReference type="ChEBI" id="CHEBI:18420"/>
    </ligand>
</feature>
<dbReference type="EMBL" id="RCZP01000005">
    <property type="protein sequence ID" value="TPG58473.1"/>
    <property type="molecule type" value="Genomic_DNA"/>
</dbReference>
<evidence type="ECO:0000256" key="5">
    <source>
        <dbReference type="PIRSR" id="PIRSR015582-1"/>
    </source>
</evidence>
<dbReference type="AlphaFoldDB" id="A0A502GCP2"/>
<dbReference type="InterPro" id="IPR005000">
    <property type="entry name" value="Aldolase/citrate-lyase_domain"/>
</dbReference>
<evidence type="ECO:0000313" key="8">
    <source>
        <dbReference type="EMBL" id="TPG58473.1"/>
    </source>
</evidence>
<keyword evidence="4 6" id="KW-0460">Magnesium</keyword>
<gene>
    <name evidence="8" type="ORF">EAH89_07615</name>
</gene>
<dbReference type="InterPro" id="IPR015813">
    <property type="entry name" value="Pyrv/PenolPyrv_kinase-like_dom"/>
</dbReference>
<dbReference type="InterPro" id="IPR011206">
    <property type="entry name" value="Citrate_lyase_beta/mcl1/mcl2"/>
</dbReference>
<organism evidence="8 9">
    <name type="scientific">Muricoccus nepalensis</name>
    <dbReference type="NCBI Taxonomy" id="1854500"/>
    <lineage>
        <taxon>Bacteria</taxon>
        <taxon>Pseudomonadati</taxon>
        <taxon>Pseudomonadota</taxon>
        <taxon>Alphaproteobacteria</taxon>
        <taxon>Acetobacterales</taxon>
        <taxon>Roseomonadaceae</taxon>
        <taxon>Muricoccus</taxon>
    </lineage>
</organism>
<accession>A0A502GCP2</accession>
<comment type="caution">
    <text evidence="8">The sequence shown here is derived from an EMBL/GenBank/DDBJ whole genome shotgun (WGS) entry which is preliminary data.</text>
</comment>
<comment type="cofactor">
    <cofactor evidence="1">
        <name>Mg(2+)</name>
        <dbReference type="ChEBI" id="CHEBI:18420"/>
    </cofactor>
</comment>
<dbReference type="GO" id="GO:0006107">
    <property type="term" value="P:oxaloacetate metabolic process"/>
    <property type="evidence" value="ECO:0007669"/>
    <property type="project" value="TreeGrafter"/>
</dbReference>
<dbReference type="SUPFAM" id="SSF51621">
    <property type="entry name" value="Phosphoenolpyruvate/pyruvate domain"/>
    <property type="match status" value="1"/>
</dbReference>
<dbReference type="RefSeq" id="WP_140882209.1">
    <property type="nucleotide sequence ID" value="NZ_RCZP01000005.1"/>
</dbReference>
<dbReference type="PANTHER" id="PTHR32308:SF0">
    <property type="entry name" value="HPCH_HPAI ALDOLASE_CITRATE LYASE DOMAIN-CONTAINING PROTEIN"/>
    <property type="match status" value="1"/>
</dbReference>
<dbReference type="PANTHER" id="PTHR32308">
    <property type="entry name" value="LYASE BETA SUBUNIT, PUTATIVE (AFU_ORTHOLOGUE AFUA_4G13030)-RELATED"/>
    <property type="match status" value="1"/>
</dbReference>
<comment type="similarity">
    <text evidence="2">Belongs to the HpcH/HpaI aldolase family.</text>
</comment>
<sequence length="289" mass="30329">MTRPSPPRWRSLLFVPAHVERFVARAHERGADGVILDLEDAVPPAEKEGARARLAASVAGIARAGTAAMVRVNHGLRAIGRDLEAAVHPGLAAIVLPKVEEPGFVREVAEAVGELEAERGLPAGGVRLVLQVETPGALFGLPAIAGAHPRVAAMTLGPEDYSAAMGGVPEEDVLFAPNYAVLLAARAAGILPLGFVGSIGDFSDIPAFAERARRARRMGFRGALVVHPSQVGPLNEAFAPTAEETAWARRVVEGDRAARAEGRGAFQVDGRMVDLPVVRRAEEILALAG</sequence>
<keyword evidence="9" id="KW-1185">Reference proteome</keyword>
<evidence type="ECO:0000313" key="9">
    <source>
        <dbReference type="Proteomes" id="UP000317078"/>
    </source>
</evidence>
<dbReference type="Pfam" id="PF03328">
    <property type="entry name" value="HpcH_HpaI"/>
    <property type="match status" value="1"/>
</dbReference>
<evidence type="ECO:0000256" key="3">
    <source>
        <dbReference type="ARBA" id="ARBA00022723"/>
    </source>
</evidence>
<feature type="binding site" evidence="6">
    <location>
        <position position="133"/>
    </location>
    <ligand>
        <name>Mg(2+)</name>
        <dbReference type="ChEBI" id="CHEBI:18420"/>
    </ligand>
</feature>
<dbReference type="InterPro" id="IPR040442">
    <property type="entry name" value="Pyrv_kinase-like_dom_sf"/>
</dbReference>
<dbReference type="GO" id="GO:0000287">
    <property type="term" value="F:magnesium ion binding"/>
    <property type="evidence" value="ECO:0007669"/>
    <property type="project" value="TreeGrafter"/>
</dbReference>
<evidence type="ECO:0000256" key="1">
    <source>
        <dbReference type="ARBA" id="ARBA00001946"/>
    </source>
</evidence>
<evidence type="ECO:0000256" key="4">
    <source>
        <dbReference type="ARBA" id="ARBA00022842"/>
    </source>
</evidence>
<dbReference type="PIRSF" id="PIRSF015582">
    <property type="entry name" value="Cit_lyase_B"/>
    <property type="match status" value="1"/>
</dbReference>